<dbReference type="AlphaFoldDB" id="A0A0F9J6X3"/>
<dbReference type="EMBL" id="LAZR01010708">
    <property type="protein sequence ID" value="KKM65534.1"/>
    <property type="molecule type" value="Genomic_DNA"/>
</dbReference>
<protein>
    <recommendedName>
        <fullName evidence="2">Zinc finger CHC2-type domain-containing protein</fullName>
    </recommendedName>
</protein>
<dbReference type="Gene3D" id="3.90.580.10">
    <property type="entry name" value="Zinc finger, CHC2-type domain"/>
    <property type="match status" value="1"/>
</dbReference>
<sequence length="111" mass="12958">MYPYLNDNYSLFNTDKTQLILYVLDKYDVQYNPSRMGWQKVRCFNEYGHTFGDRNPSGSVNLGYGYYRCFACDMAGDGYEMLRLLEGWDVKQVNDAFGGDPVNESEIETWI</sequence>
<evidence type="ECO:0000313" key="1">
    <source>
        <dbReference type="EMBL" id="KKM65534.1"/>
    </source>
</evidence>
<proteinExistence type="predicted"/>
<accession>A0A0F9J6X3</accession>
<comment type="caution">
    <text evidence="1">The sequence shown here is derived from an EMBL/GenBank/DDBJ whole genome shotgun (WGS) entry which is preliminary data.</text>
</comment>
<dbReference type="GO" id="GO:0003677">
    <property type="term" value="F:DNA binding"/>
    <property type="evidence" value="ECO:0007669"/>
    <property type="project" value="InterPro"/>
</dbReference>
<gene>
    <name evidence="1" type="ORF">LCGC14_1490340</name>
</gene>
<name>A0A0F9J6X3_9ZZZZ</name>
<dbReference type="SUPFAM" id="SSF57783">
    <property type="entry name" value="Zinc beta-ribbon"/>
    <property type="match status" value="1"/>
</dbReference>
<evidence type="ECO:0008006" key="2">
    <source>
        <dbReference type="Google" id="ProtNLM"/>
    </source>
</evidence>
<dbReference type="InterPro" id="IPR036977">
    <property type="entry name" value="DNA_primase_Znf_CHC2"/>
</dbReference>
<dbReference type="GO" id="GO:0008270">
    <property type="term" value="F:zinc ion binding"/>
    <property type="evidence" value="ECO:0007669"/>
    <property type="project" value="InterPro"/>
</dbReference>
<reference evidence="1" key="1">
    <citation type="journal article" date="2015" name="Nature">
        <title>Complex archaea that bridge the gap between prokaryotes and eukaryotes.</title>
        <authorList>
            <person name="Spang A."/>
            <person name="Saw J.H."/>
            <person name="Jorgensen S.L."/>
            <person name="Zaremba-Niedzwiedzka K."/>
            <person name="Martijn J."/>
            <person name="Lind A.E."/>
            <person name="van Eijk R."/>
            <person name="Schleper C."/>
            <person name="Guy L."/>
            <person name="Ettema T.J."/>
        </authorList>
    </citation>
    <scope>NUCLEOTIDE SEQUENCE</scope>
</reference>
<dbReference type="GO" id="GO:0006260">
    <property type="term" value="P:DNA replication"/>
    <property type="evidence" value="ECO:0007669"/>
    <property type="project" value="InterPro"/>
</dbReference>
<organism evidence="1">
    <name type="scientific">marine sediment metagenome</name>
    <dbReference type="NCBI Taxonomy" id="412755"/>
    <lineage>
        <taxon>unclassified sequences</taxon>
        <taxon>metagenomes</taxon>
        <taxon>ecological metagenomes</taxon>
    </lineage>
</organism>